<dbReference type="InterPro" id="IPR003593">
    <property type="entry name" value="AAA+_ATPase"/>
</dbReference>
<name>A0A150Q062_SORCE</name>
<dbReference type="PANTHER" id="PTHR32071">
    <property type="entry name" value="TRANSCRIPTIONAL REGULATORY PROTEIN"/>
    <property type="match status" value="1"/>
</dbReference>
<dbReference type="InterPro" id="IPR058031">
    <property type="entry name" value="AAA_lid_NorR"/>
</dbReference>
<evidence type="ECO:0000256" key="5">
    <source>
        <dbReference type="ARBA" id="ARBA00023015"/>
    </source>
</evidence>
<proteinExistence type="predicted"/>
<dbReference type="Gene3D" id="1.10.10.60">
    <property type="entry name" value="Homeodomain-like"/>
    <property type="match status" value="1"/>
</dbReference>
<accession>A0A150Q062</accession>
<keyword evidence="5" id="KW-0805">Transcription regulation</keyword>
<evidence type="ECO:0000256" key="3">
    <source>
        <dbReference type="ARBA" id="ARBA00022840"/>
    </source>
</evidence>
<protein>
    <submittedName>
        <fullName evidence="11">Fis family transcriptional regulator</fullName>
    </submittedName>
</protein>
<dbReference type="GO" id="GO:0005524">
    <property type="term" value="F:ATP binding"/>
    <property type="evidence" value="ECO:0007669"/>
    <property type="project" value="UniProtKB-KW"/>
</dbReference>
<dbReference type="AlphaFoldDB" id="A0A150Q062"/>
<dbReference type="Pfam" id="PF25601">
    <property type="entry name" value="AAA_lid_14"/>
    <property type="match status" value="1"/>
</dbReference>
<organism evidence="11 12">
    <name type="scientific">Sorangium cellulosum</name>
    <name type="common">Polyangium cellulosum</name>
    <dbReference type="NCBI Taxonomy" id="56"/>
    <lineage>
        <taxon>Bacteria</taxon>
        <taxon>Pseudomonadati</taxon>
        <taxon>Myxococcota</taxon>
        <taxon>Polyangia</taxon>
        <taxon>Polyangiales</taxon>
        <taxon>Polyangiaceae</taxon>
        <taxon>Sorangium</taxon>
    </lineage>
</organism>
<dbReference type="Proteomes" id="UP000075604">
    <property type="component" value="Unassembled WGS sequence"/>
</dbReference>
<dbReference type="SUPFAM" id="SSF46689">
    <property type="entry name" value="Homeodomain-like"/>
    <property type="match status" value="1"/>
</dbReference>
<dbReference type="PROSITE" id="PS50045">
    <property type="entry name" value="SIGMA54_INTERACT_4"/>
    <property type="match status" value="1"/>
</dbReference>
<dbReference type="Pfam" id="PF00158">
    <property type="entry name" value="Sigma54_activat"/>
    <property type="match status" value="1"/>
</dbReference>
<evidence type="ECO:0000256" key="2">
    <source>
        <dbReference type="ARBA" id="ARBA00022741"/>
    </source>
</evidence>
<evidence type="ECO:0000259" key="9">
    <source>
        <dbReference type="PROSITE" id="PS50045"/>
    </source>
</evidence>
<dbReference type="PROSITE" id="PS50110">
    <property type="entry name" value="RESPONSE_REGULATORY"/>
    <property type="match status" value="1"/>
</dbReference>
<evidence type="ECO:0000256" key="1">
    <source>
        <dbReference type="ARBA" id="ARBA00022553"/>
    </source>
</evidence>
<dbReference type="GO" id="GO:0043565">
    <property type="term" value="F:sequence-specific DNA binding"/>
    <property type="evidence" value="ECO:0007669"/>
    <property type="project" value="InterPro"/>
</dbReference>
<dbReference type="Pfam" id="PF00072">
    <property type="entry name" value="Response_reg"/>
    <property type="match status" value="1"/>
</dbReference>
<dbReference type="PROSITE" id="PS00676">
    <property type="entry name" value="SIGMA54_INTERACT_2"/>
    <property type="match status" value="1"/>
</dbReference>
<dbReference type="Gene3D" id="3.40.50.300">
    <property type="entry name" value="P-loop containing nucleotide triphosphate hydrolases"/>
    <property type="match status" value="1"/>
</dbReference>
<dbReference type="PRINTS" id="PR01590">
    <property type="entry name" value="HTHFIS"/>
</dbReference>
<reference evidence="11 12" key="1">
    <citation type="submission" date="2014-02" db="EMBL/GenBank/DDBJ databases">
        <title>The small core and large imbalanced accessory genome model reveals a collaborative survival strategy of Sorangium cellulosum strains in nature.</title>
        <authorList>
            <person name="Han K."/>
            <person name="Peng R."/>
            <person name="Blom J."/>
            <person name="Li Y.-Z."/>
        </authorList>
    </citation>
    <scope>NUCLEOTIDE SEQUENCE [LARGE SCALE GENOMIC DNA]</scope>
    <source>
        <strain evidence="11 12">So0157-18</strain>
    </source>
</reference>
<keyword evidence="2" id="KW-0547">Nucleotide-binding</keyword>
<dbReference type="EMBL" id="JELX01000824">
    <property type="protein sequence ID" value="KYF61203.1"/>
    <property type="molecule type" value="Genomic_DNA"/>
</dbReference>
<keyword evidence="1 8" id="KW-0597">Phosphoprotein</keyword>
<sequence length="461" mass="51276">MTGRVLIVDDERGVCELLDAGLKKRGFRTAWRTSAAEAFELLGVEDFDVVVTDMTMRGMNGLELCERIVQNRPDLPVIVITAFGSLDTATSAIRAGAYDFVTKPFELDALRLTVERALRHRALREEVRRLRRAVADVRGYEQILSSSPVMRSVFDLLDRVADSDTSILITGESGTGKELVARAVHQRSRRSEGAFVAVNCAAVPDALLESELFGHARGAFTDAKGARSGLFARAHGGTLFLDEIGELPIGLQPKLLRALQERVVRPVGADEETPVDVRLIAATNRDLETAIEERRFREDLYYRINVVHVDLPPLRSRGADVLLLAQHFLEHFAAVKARPIEGLSAPAAEKLMAYAWPGNVRELQNCIERAVAIARYDHITVDDLPEKIRTYARSHVLVSSDDPTELVPMEEVERRYILRVLEVVGGNKSQAAQILGFDRATLYRKLERYGMRGGRSSDPKP</sequence>
<dbReference type="Gene3D" id="3.40.50.2300">
    <property type="match status" value="1"/>
</dbReference>
<dbReference type="CDD" id="cd00009">
    <property type="entry name" value="AAA"/>
    <property type="match status" value="1"/>
</dbReference>
<feature type="modified residue" description="4-aspartylphosphate" evidence="8">
    <location>
        <position position="53"/>
    </location>
</feature>
<dbReference type="InterPro" id="IPR025662">
    <property type="entry name" value="Sigma_54_int_dom_ATP-bd_1"/>
</dbReference>
<keyword evidence="6" id="KW-0238">DNA-binding</keyword>
<dbReference type="SUPFAM" id="SSF52540">
    <property type="entry name" value="P-loop containing nucleoside triphosphate hydrolases"/>
    <property type="match status" value="1"/>
</dbReference>
<dbReference type="PROSITE" id="PS00675">
    <property type="entry name" value="SIGMA54_INTERACT_1"/>
    <property type="match status" value="1"/>
</dbReference>
<gene>
    <name evidence="11" type="ORF">BE04_50605</name>
</gene>
<evidence type="ECO:0000256" key="7">
    <source>
        <dbReference type="ARBA" id="ARBA00023163"/>
    </source>
</evidence>
<evidence type="ECO:0000313" key="12">
    <source>
        <dbReference type="Proteomes" id="UP000075604"/>
    </source>
</evidence>
<dbReference type="GO" id="GO:0006355">
    <property type="term" value="P:regulation of DNA-templated transcription"/>
    <property type="evidence" value="ECO:0007669"/>
    <property type="project" value="InterPro"/>
</dbReference>
<dbReference type="InterPro" id="IPR025944">
    <property type="entry name" value="Sigma_54_int_dom_CS"/>
</dbReference>
<keyword evidence="4" id="KW-0902">Two-component regulatory system</keyword>
<keyword evidence="3" id="KW-0067">ATP-binding</keyword>
<dbReference type="InterPro" id="IPR009057">
    <property type="entry name" value="Homeodomain-like_sf"/>
</dbReference>
<dbReference type="Gene3D" id="1.10.8.60">
    <property type="match status" value="1"/>
</dbReference>
<dbReference type="InterPro" id="IPR002197">
    <property type="entry name" value="HTH_Fis"/>
</dbReference>
<dbReference type="SMART" id="SM00448">
    <property type="entry name" value="REC"/>
    <property type="match status" value="1"/>
</dbReference>
<dbReference type="InterPro" id="IPR011006">
    <property type="entry name" value="CheY-like_superfamily"/>
</dbReference>
<dbReference type="Pfam" id="PF02954">
    <property type="entry name" value="HTH_8"/>
    <property type="match status" value="1"/>
</dbReference>
<dbReference type="InterPro" id="IPR025943">
    <property type="entry name" value="Sigma_54_int_dom_ATP-bd_2"/>
</dbReference>
<evidence type="ECO:0000313" key="11">
    <source>
        <dbReference type="EMBL" id="KYF61203.1"/>
    </source>
</evidence>
<evidence type="ECO:0000256" key="6">
    <source>
        <dbReference type="ARBA" id="ARBA00023125"/>
    </source>
</evidence>
<dbReference type="InterPro" id="IPR002078">
    <property type="entry name" value="Sigma_54_int"/>
</dbReference>
<dbReference type="PROSITE" id="PS00688">
    <property type="entry name" value="SIGMA54_INTERACT_3"/>
    <property type="match status" value="1"/>
</dbReference>
<feature type="domain" description="Sigma-54 factor interaction" evidence="9">
    <location>
        <begin position="143"/>
        <end position="372"/>
    </location>
</feature>
<evidence type="ECO:0000256" key="4">
    <source>
        <dbReference type="ARBA" id="ARBA00023012"/>
    </source>
</evidence>
<dbReference type="FunFam" id="3.40.50.2300:FF:000018">
    <property type="entry name" value="DNA-binding transcriptional regulator NtrC"/>
    <property type="match status" value="1"/>
</dbReference>
<evidence type="ECO:0000256" key="8">
    <source>
        <dbReference type="PROSITE-ProRule" id="PRU00169"/>
    </source>
</evidence>
<evidence type="ECO:0000259" key="10">
    <source>
        <dbReference type="PROSITE" id="PS50110"/>
    </source>
</evidence>
<dbReference type="InterPro" id="IPR027417">
    <property type="entry name" value="P-loop_NTPase"/>
</dbReference>
<dbReference type="FunFam" id="3.40.50.300:FF:000006">
    <property type="entry name" value="DNA-binding transcriptional regulator NtrC"/>
    <property type="match status" value="1"/>
</dbReference>
<dbReference type="SMART" id="SM00382">
    <property type="entry name" value="AAA"/>
    <property type="match status" value="1"/>
</dbReference>
<feature type="domain" description="Response regulatory" evidence="10">
    <location>
        <begin position="4"/>
        <end position="118"/>
    </location>
</feature>
<dbReference type="SUPFAM" id="SSF52172">
    <property type="entry name" value="CheY-like"/>
    <property type="match status" value="1"/>
</dbReference>
<keyword evidence="7" id="KW-0804">Transcription</keyword>
<dbReference type="InterPro" id="IPR001789">
    <property type="entry name" value="Sig_transdc_resp-reg_receiver"/>
</dbReference>
<dbReference type="GO" id="GO:0000160">
    <property type="term" value="P:phosphorelay signal transduction system"/>
    <property type="evidence" value="ECO:0007669"/>
    <property type="project" value="UniProtKB-KW"/>
</dbReference>
<comment type="caution">
    <text evidence="11">The sequence shown here is derived from an EMBL/GenBank/DDBJ whole genome shotgun (WGS) entry which is preliminary data.</text>
</comment>